<feature type="binding site" evidence="4">
    <location>
        <begin position="10"/>
        <end position="12"/>
    </location>
    <ligand>
        <name>substrate</name>
    </ligand>
</feature>
<dbReference type="PANTHER" id="PTHR43300:SF7">
    <property type="entry name" value="UDP-N-ACETYLBACILLOSAMINE N-ACETYLTRANSFERASE"/>
    <property type="match status" value="1"/>
</dbReference>
<dbReference type="InterPro" id="IPR041561">
    <property type="entry name" value="PglD_N"/>
</dbReference>
<dbReference type="RefSeq" id="WP_182557257.1">
    <property type="nucleotide sequence ID" value="NZ_CP039126.1"/>
</dbReference>
<dbReference type="PROSITE" id="PS00101">
    <property type="entry name" value="HEXAPEP_TRANSFERASES"/>
    <property type="match status" value="1"/>
</dbReference>
<feature type="binding site" evidence="4">
    <location>
        <position position="139"/>
    </location>
    <ligand>
        <name>acetyl-CoA</name>
        <dbReference type="ChEBI" id="CHEBI:57288"/>
    </ligand>
</feature>
<organism evidence="6 7">
    <name type="scientific">Blautia producta</name>
    <dbReference type="NCBI Taxonomy" id="33035"/>
    <lineage>
        <taxon>Bacteria</taxon>
        <taxon>Bacillati</taxon>
        <taxon>Bacillota</taxon>
        <taxon>Clostridia</taxon>
        <taxon>Lachnospirales</taxon>
        <taxon>Lachnospiraceae</taxon>
        <taxon>Blautia</taxon>
    </lineage>
</organism>
<proteinExistence type="predicted"/>
<feature type="site" description="Increases basicity of active site His" evidence="3">
    <location>
        <position position="131"/>
    </location>
</feature>
<feature type="active site" description="Proton acceptor" evidence="3">
    <location>
        <position position="130"/>
    </location>
</feature>
<gene>
    <name evidence="6" type="ORF">E5259_06890</name>
</gene>
<feature type="binding site" evidence="4">
    <location>
        <position position="160"/>
    </location>
    <ligand>
        <name>acetyl-CoA</name>
        <dbReference type="ChEBI" id="CHEBI:57288"/>
    </ligand>
</feature>
<protein>
    <submittedName>
        <fullName evidence="6">Acetyltransferase</fullName>
    </submittedName>
</protein>
<dbReference type="NCBIfam" id="TIGR03570">
    <property type="entry name" value="NeuD_NnaD"/>
    <property type="match status" value="1"/>
</dbReference>
<dbReference type="SUPFAM" id="SSF51161">
    <property type="entry name" value="Trimeric LpxA-like enzymes"/>
    <property type="match status" value="1"/>
</dbReference>
<dbReference type="CDD" id="cd03360">
    <property type="entry name" value="LbH_AT_putative"/>
    <property type="match status" value="1"/>
</dbReference>
<dbReference type="InterPro" id="IPR050179">
    <property type="entry name" value="Trans_hexapeptide_repeat"/>
</dbReference>
<keyword evidence="1 6" id="KW-0808">Transferase</keyword>
<feature type="domain" description="PglD N-terminal" evidence="5">
    <location>
        <begin position="4"/>
        <end position="76"/>
    </location>
</feature>
<dbReference type="InterPro" id="IPR018357">
    <property type="entry name" value="Hexapep_transf_CS"/>
</dbReference>
<evidence type="ECO:0000313" key="6">
    <source>
        <dbReference type="EMBL" id="QMW77339.1"/>
    </source>
</evidence>
<dbReference type="AlphaFoldDB" id="A0A7G5MRU6"/>
<dbReference type="PANTHER" id="PTHR43300">
    <property type="entry name" value="ACETYLTRANSFERASE"/>
    <property type="match status" value="1"/>
</dbReference>
<evidence type="ECO:0000313" key="7">
    <source>
        <dbReference type="Proteomes" id="UP000515789"/>
    </source>
</evidence>
<dbReference type="InterPro" id="IPR011004">
    <property type="entry name" value="Trimer_LpxA-like_sf"/>
</dbReference>
<dbReference type="Gene3D" id="2.160.10.10">
    <property type="entry name" value="Hexapeptide repeat proteins"/>
    <property type="match status" value="1"/>
</dbReference>
<evidence type="ECO:0000256" key="1">
    <source>
        <dbReference type="ARBA" id="ARBA00022679"/>
    </source>
</evidence>
<feature type="binding site" evidence="4">
    <location>
        <position position="66"/>
    </location>
    <ligand>
        <name>substrate</name>
    </ligand>
</feature>
<evidence type="ECO:0000259" key="5">
    <source>
        <dbReference type="Pfam" id="PF17836"/>
    </source>
</evidence>
<sequence length="208" mass="21560">MNTLVILGASGHGKVIADIGLKNEYENILFLDDNATGKCLGFPIVGTSEDLERLNDGRTDFVIAVGNNAIRRRIAESHDVNWVKLIHPSAQIALGVQISKGTVVMAGAIVNAEVTIGEHCIVNSGAIVEHDNVLGDFVHISPNAALGGTVHVGDNTHIGIGVVVKNNIDICSNCTIGAGTVVVENLFIEGTYVGTPAKIMGGGGGGKM</sequence>
<dbReference type="Gene3D" id="3.40.50.20">
    <property type="match status" value="1"/>
</dbReference>
<evidence type="ECO:0000256" key="2">
    <source>
        <dbReference type="ARBA" id="ARBA00022737"/>
    </source>
</evidence>
<accession>A0A7G5MRU6</accession>
<keyword evidence="2" id="KW-0677">Repeat</keyword>
<dbReference type="EMBL" id="CP039126">
    <property type="protein sequence ID" value="QMW77339.1"/>
    <property type="molecule type" value="Genomic_DNA"/>
</dbReference>
<evidence type="ECO:0000256" key="3">
    <source>
        <dbReference type="PIRSR" id="PIRSR620019-1"/>
    </source>
</evidence>
<dbReference type="Pfam" id="PF17836">
    <property type="entry name" value="PglD_N"/>
    <property type="match status" value="1"/>
</dbReference>
<dbReference type="Proteomes" id="UP000515789">
    <property type="component" value="Chromosome"/>
</dbReference>
<feature type="binding site" evidence="4">
    <location>
        <begin position="32"/>
        <end position="33"/>
    </location>
    <ligand>
        <name>substrate</name>
    </ligand>
</feature>
<dbReference type="GO" id="GO:0016740">
    <property type="term" value="F:transferase activity"/>
    <property type="evidence" value="ECO:0007669"/>
    <property type="project" value="UniProtKB-KW"/>
</dbReference>
<reference evidence="6 7" key="1">
    <citation type="submission" date="2019-04" db="EMBL/GenBank/DDBJ databases">
        <authorList>
            <person name="Schori C."/>
            <person name="Ahrens C."/>
        </authorList>
    </citation>
    <scope>NUCLEOTIDE SEQUENCE [LARGE SCALE GENOMIC DNA]</scope>
    <source>
        <strain evidence="6 7">DSM 2950</strain>
    </source>
</reference>
<dbReference type="InterPro" id="IPR020019">
    <property type="entry name" value="AcTrfase_PglD-like"/>
</dbReference>
<name>A0A7G5MRU6_9FIRM</name>
<evidence type="ECO:0000256" key="4">
    <source>
        <dbReference type="PIRSR" id="PIRSR620019-2"/>
    </source>
</evidence>